<evidence type="ECO:0000313" key="3">
    <source>
        <dbReference type="Proteomes" id="UP001055634"/>
    </source>
</evidence>
<reference evidence="2" key="1">
    <citation type="submission" date="2022-04" db="EMBL/GenBank/DDBJ databases">
        <authorList>
            <person name="Friedrich I."/>
            <person name="Schneider D."/>
            <person name="Poehlein A."/>
            <person name="Hertel R."/>
            <person name="Daniel R."/>
        </authorList>
    </citation>
    <scope>NUCLEOTIDE SEQUENCE</scope>
</reference>
<dbReference type="EMBL" id="ON529850">
    <property type="protein sequence ID" value="UTC28277.1"/>
    <property type="molecule type" value="Genomic_DNA"/>
</dbReference>
<keyword evidence="3" id="KW-1185">Reference proteome</keyword>
<feature type="transmembrane region" description="Helical" evidence="1">
    <location>
        <begin position="5"/>
        <end position="24"/>
    </location>
</feature>
<name>A0A9E7N4C2_9CAUD</name>
<evidence type="ECO:0000256" key="1">
    <source>
        <dbReference type="SAM" id="Phobius"/>
    </source>
</evidence>
<evidence type="ECO:0000313" key="2">
    <source>
        <dbReference type="EMBL" id="UTC28277.1"/>
    </source>
</evidence>
<keyword evidence="1" id="KW-0472">Membrane</keyword>
<gene>
    <name evidence="2" type="ORF">GURKE_02460</name>
</gene>
<sequence>MLHALYILIGYFFAAGFMIAPFVFREQLTTTRWAAYTIYNAKFFWVMLPCAVVVWVLWLPLLLFAVFAGSWLVIFNQIKTRIRFRTDEEVAADAEDAA</sequence>
<keyword evidence="1" id="KW-1133">Transmembrane helix</keyword>
<dbReference type="Proteomes" id="UP001055634">
    <property type="component" value="Segment"/>
</dbReference>
<keyword evidence="1" id="KW-0812">Transmembrane</keyword>
<accession>A0A9E7N4C2</accession>
<feature type="transmembrane region" description="Helical" evidence="1">
    <location>
        <begin position="44"/>
        <end position="75"/>
    </location>
</feature>
<proteinExistence type="predicted"/>
<protein>
    <submittedName>
        <fullName evidence="2">Uncharacterized protein</fullName>
    </submittedName>
</protein>
<organism evidence="2 3">
    <name type="scientific">Brevundimonas phage vB_BpoS-Gurke</name>
    <dbReference type="NCBI Taxonomy" id="2948599"/>
    <lineage>
        <taxon>Viruses</taxon>
        <taxon>Duplodnaviria</taxon>
        <taxon>Heunggongvirae</taxon>
        <taxon>Uroviricota</taxon>
        <taxon>Caudoviricetes</taxon>
        <taxon>Jeanschmidtviridae</taxon>
        <taxon>Kikimoravirus</taxon>
        <taxon>Kikimoravirus gurke</taxon>
    </lineage>
</organism>